<dbReference type="InterPro" id="IPR050887">
    <property type="entry name" value="Beta-mannosidase_GH2"/>
</dbReference>
<evidence type="ECO:0000256" key="10">
    <source>
        <dbReference type="SAM" id="MobiDB-lite"/>
    </source>
</evidence>
<dbReference type="EMBL" id="JACHVC010000013">
    <property type="protein sequence ID" value="MBC2607507.1"/>
    <property type="molecule type" value="Genomic_DNA"/>
</dbReference>
<evidence type="ECO:0000256" key="8">
    <source>
        <dbReference type="ARBA" id="ARBA00023228"/>
    </source>
</evidence>
<dbReference type="GO" id="GO:0005764">
    <property type="term" value="C:lysosome"/>
    <property type="evidence" value="ECO:0007669"/>
    <property type="project" value="UniProtKB-SubCell"/>
</dbReference>
<comment type="caution">
    <text evidence="14">The sequence shown here is derived from an EMBL/GenBank/DDBJ whole genome shotgun (WGS) entry which is preliminary data.</text>
</comment>
<evidence type="ECO:0000256" key="6">
    <source>
        <dbReference type="ARBA" id="ARBA00022801"/>
    </source>
</evidence>
<evidence type="ECO:0000256" key="7">
    <source>
        <dbReference type="ARBA" id="ARBA00023180"/>
    </source>
</evidence>
<evidence type="ECO:0000259" key="13">
    <source>
        <dbReference type="Pfam" id="PF22666"/>
    </source>
</evidence>
<dbReference type="Gene3D" id="2.60.120.260">
    <property type="entry name" value="Galactose-binding domain-like"/>
    <property type="match status" value="1"/>
</dbReference>
<evidence type="ECO:0000256" key="9">
    <source>
        <dbReference type="ARBA" id="ARBA00023295"/>
    </source>
</evidence>
<dbReference type="InterPro" id="IPR036156">
    <property type="entry name" value="Beta-gal/glucu_dom_sf"/>
</dbReference>
<evidence type="ECO:0000256" key="5">
    <source>
        <dbReference type="ARBA" id="ARBA00022729"/>
    </source>
</evidence>
<dbReference type="InterPro" id="IPR017853">
    <property type="entry name" value="GH"/>
</dbReference>
<dbReference type="AlphaFoldDB" id="A0A7X1EB78"/>
<name>A0A7X1EB78_9BACT</name>
<dbReference type="InterPro" id="IPR013783">
    <property type="entry name" value="Ig-like_fold"/>
</dbReference>
<keyword evidence="6 14" id="KW-0378">Hydrolase</keyword>
<keyword evidence="7" id="KW-0325">Glycoprotein</keyword>
<dbReference type="FunFam" id="2.60.120.260:FF:000060">
    <property type="entry name" value="Probable beta-mannosidase"/>
    <property type="match status" value="1"/>
</dbReference>
<feature type="domain" description="Beta-mannosidase Ig-fold" evidence="11">
    <location>
        <begin position="765"/>
        <end position="842"/>
    </location>
</feature>
<dbReference type="SUPFAM" id="SSF49303">
    <property type="entry name" value="beta-Galactosidase/glucuronidase domain"/>
    <property type="match status" value="3"/>
</dbReference>
<feature type="region of interest" description="Disordered" evidence="10">
    <location>
        <begin position="469"/>
        <end position="492"/>
    </location>
</feature>
<dbReference type="FunFam" id="3.20.20.80:FF:000050">
    <property type="entry name" value="Beta-mannosidase B"/>
    <property type="match status" value="1"/>
</dbReference>
<dbReference type="Pfam" id="PF17786">
    <property type="entry name" value="Mannosidase_ig"/>
    <property type="match status" value="1"/>
</dbReference>
<proteinExistence type="predicted"/>
<dbReference type="Gene3D" id="2.60.40.10">
    <property type="entry name" value="Immunoglobulins"/>
    <property type="match status" value="3"/>
</dbReference>
<feature type="domain" description="Beta-mannosidase-like galactose-binding" evidence="13">
    <location>
        <begin position="25"/>
        <end position="192"/>
    </location>
</feature>
<dbReference type="GO" id="GO:0006516">
    <property type="term" value="P:glycoprotein catabolic process"/>
    <property type="evidence" value="ECO:0007669"/>
    <property type="project" value="TreeGrafter"/>
</dbReference>
<gene>
    <name evidence="14" type="ORF">H5P27_15750</name>
</gene>
<comment type="subcellular location">
    <subcellularLocation>
        <location evidence="2">Lysosome</location>
    </subcellularLocation>
</comment>
<sequence>MQIMTSAKHSDPSGITTLPLSKSAWTFRNAKESKFYPATVPGCVHTDLRTAGLIPDPFWGSNELDLRWIENEDWVYETVFQVDLEQLQGERVELVADGLDTIATVSVNGQEVAKTNNMFIGYRWDVKSLLKDGCNTISIHFASSAVYARETRTDYEGGVLNDPESRAPVIRKEQCQFGWDWGPRFVTAGIWQDIRIESAPANVLRSFKVEQEHRENGEVLLSVSPEVDGRLRSLDYSLEVSLNGVSAGTVASLGNGRFEVLIENPELWWPNGLGSQPLYEICLSATSKQTGTPAGSCQKTIGLRTIKLVREADEAGESFYFSVNGKPVFAKGANWIPVHAFVAGLTRDDYARDLESAAAANMNMIRVWGGGIYETEDFYDLCDELGLLVWQDFMFACAHYPGDAAFVRSVKEEATQQVKRLHHRASLALWCGNNESELLAAKALTVPKNLKDYKRVFEKLLPEVVSKNDGQTDYWQSSPHRPDGENGHEAGEKHGDTHFWDVWHARHPVKSYEKWNFRFCSEFGMQSYSSPATNATFCSAEDNNVFGPAMENHQKNCGGNQVILDYVSRRYRFPKSQDDLIYLSQLNQAYCMQVGVEHYRRLMPHCMGALYWQLNDCWPVASWSSIEFTGRWKALHFIAKRFFSPALVTAKVDGDESWGIGNYRHSDIEQLELYTVFDGVPNAKGLLSWELFHVNGESLLQGTKRVNLRYGESKSQKTLKLAKLLKKHGRDNLFMRIALDSDDQRLSEDTVFFTPIRFVELPKAETKVAIRKLSKTEFELDFTSTAFQHRFEFDFPGLCCKASDNYFELYAGETKTVQIEFPEPVALGQLKRGIKYRSLVNTY</sequence>
<keyword evidence="8" id="KW-0458">Lysosome</keyword>
<dbReference type="PANTHER" id="PTHR43730">
    <property type="entry name" value="BETA-MANNOSIDASE"/>
    <property type="match status" value="1"/>
</dbReference>
<dbReference type="InterPro" id="IPR041625">
    <property type="entry name" value="Beta-mannosidase_Ig"/>
</dbReference>
<evidence type="ECO:0000256" key="2">
    <source>
        <dbReference type="ARBA" id="ARBA00004371"/>
    </source>
</evidence>
<dbReference type="PANTHER" id="PTHR43730:SF1">
    <property type="entry name" value="BETA-MANNOSIDASE"/>
    <property type="match status" value="1"/>
</dbReference>
<dbReference type="GO" id="GO:0004567">
    <property type="term" value="F:beta-mannosidase activity"/>
    <property type="evidence" value="ECO:0007669"/>
    <property type="project" value="UniProtKB-EC"/>
</dbReference>
<keyword evidence="5" id="KW-0732">Signal</keyword>
<dbReference type="SUPFAM" id="SSF49785">
    <property type="entry name" value="Galactose-binding domain-like"/>
    <property type="match status" value="1"/>
</dbReference>
<dbReference type="EC" id="3.2.1.25" evidence="4"/>
<feature type="domain" description="Mannosidase Ig/CBM-like" evidence="12">
    <location>
        <begin position="670"/>
        <end position="756"/>
    </location>
</feature>
<evidence type="ECO:0000259" key="11">
    <source>
        <dbReference type="Pfam" id="PF17753"/>
    </source>
</evidence>
<reference evidence="14 15" key="1">
    <citation type="submission" date="2020-07" db="EMBL/GenBank/DDBJ databases">
        <authorList>
            <person name="Feng X."/>
        </authorList>
    </citation>
    <scope>NUCLEOTIDE SEQUENCE [LARGE SCALE GENOMIC DNA]</scope>
    <source>
        <strain evidence="14 15">JCM23202</strain>
    </source>
</reference>
<dbReference type="Proteomes" id="UP000526501">
    <property type="component" value="Unassembled WGS sequence"/>
</dbReference>
<accession>A0A7X1EB78</accession>
<dbReference type="InterPro" id="IPR041447">
    <property type="entry name" value="Mannosidase_ig"/>
</dbReference>
<evidence type="ECO:0000256" key="3">
    <source>
        <dbReference type="ARBA" id="ARBA00004740"/>
    </source>
</evidence>
<evidence type="ECO:0000313" key="14">
    <source>
        <dbReference type="EMBL" id="MBC2607507.1"/>
    </source>
</evidence>
<dbReference type="InterPro" id="IPR054593">
    <property type="entry name" value="Beta-mannosidase-like_N2"/>
</dbReference>
<keyword evidence="9" id="KW-0326">Glycosidase</keyword>
<evidence type="ECO:0000259" key="12">
    <source>
        <dbReference type="Pfam" id="PF17786"/>
    </source>
</evidence>
<evidence type="ECO:0000256" key="1">
    <source>
        <dbReference type="ARBA" id="ARBA00000829"/>
    </source>
</evidence>
<keyword evidence="15" id="KW-1185">Reference proteome</keyword>
<comment type="catalytic activity">
    <reaction evidence="1">
        <text>Hydrolysis of terminal, non-reducing beta-D-mannose residues in beta-D-mannosides.</text>
        <dbReference type="EC" id="3.2.1.25"/>
    </reaction>
</comment>
<dbReference type="Pfam" id="PF17753">
    <property type="entry name" value="Ig_mannosidase"/>
    <property type="match status" value="1"/>
</dbReference>
<dbReference type="Pfam" id="PF22666">
    <property type="entry name" value="Glyco_hydro_2_N2"/>
    <property type="match status" value="1"/>
</dbReference>
<evidence type="ECO:0000256" key="4">
    <source>
        <dbReference type="ARBA" id="ARBA00012754"/>
    </source>
</evidence>
<protein>
    <recommendedName>
        <fullName evidence="4">beta-mannosidase</fullName>
        <ecNumber evidence="4">3.2.1.25</ecNumber>
    </recommendedName>
</protein>
<comment type="pathway">
    <text evidence="3">Glycan metabolism; N-glycan degradation.</text>
</comment>
<evidence type="ECO:0000313" key="15">
    <source>
        <dbReference type="Proteomes" id="UP000526501"/>
    </source>
</evidence>
<feature type="compositionally biased region" description="Basic and acidic residues" evidence="10">
    <location>
        <begin position="480"/>
        <end position="492"/>
    </location>
</feature>
<dbReference type="SUPFAM" id="SSF51445">
    <property type="entry name" value="(Trans)glycosidases"/>
    <property type="match status" value="1"/>
</dbReference>
<organism evidence="14 15">
    <name type="scientific">Pelagicoccus albus</name>
    <dbReference type="NCBI Taxonomy" id="415222"/>
    <lineage>
        <taxon>Bacteria</taxon>
        <taxon>Pseudomonadati</taxon>
        <taxon>Verrucomicrobiota</taxon>
        <taxon>Opitutia</taxon>
        <taxon>Puniceicoccales</taxon>
        <taxon>Pelagicoccaceae</taxon>
        <taxon>Pelagicoccus</taxon>
    </lineage>
</organism>
<feature type="compositionally biased region" description="Polar residues" evidence="10">
    <location>
        <begin position="469"/>
        <end position="479"/>
    </location>
</feature>
<dbReference type="Gene3D" id="3.20.20.80">
    <property type="entry name" value="Glycosidases"/>
    <property type="match status" value="1"/>
</dbReference>
<dbReference type="InterPro" id="IPR008979">
    <property type="entry name" value="Galactose-bd-like_sf"/>
</dbReference>